<name>A0A0L6V8I3_9BASI</name>
<accession>A0A0L6V8I3</accession>
<dbReference type="Proteomes" id="UP000037035">
    <property type="component" value="Unassembled WGS sequence"/>
</dbReference>
<comment type="caution">
    <text evidence="1">The sequence shown here is derived from an EMBL/GenBank/DDBJ whole genome shotgun (WGS) entry which is preliminary data.</text>
</comment>
<evidence type="ECO:0000313" key="1">
    <source>
        <dbReference type="EMBL" id="KNZ56415.1"/>
    </source>
</evidence>
<gene>
    <name evidence="1" type="ORF">VP01_2408g1</name>
</gene>
<proteinExistence type="predicted"/>
<dbReference type="VEuPathDB" id="FungiDB:VP01_2408g1"/>
<keyword evidence="2" id="KW-1185">Reference proteome</keyword>
<sequence>MIVRVHFHFGLPKTSLPKHPGGPQNHKPPYQLCAPTPNFVVWFQESSQWTNKPNFCMLLHLLEFILQYRTTSFFAPEIFKSYNYIAITFINNHTFHQVISCRFCFNKKKEKNQLSFCKKFLSSNSGSDGNSSIIEIFLFNGRARGSRPVDTIVI</sequence>
<evidence type="ECO:0000313" key="2">
    <source>
        <dbReference type="Proteomes" id="UP000037035"/>
    </source>
</evidence>
<dbReference type="AlphaFoldDB" id="A0A0L6V8I3"/>
<organism evidence="1 2">
    <name type="scientific">Puccinia sorghi</name>
    <dbReference type="NCBI Taxonomy" id="27349"/>
    <lineage>
        <taxon>Eukaryota</taxon>
        <taxon>Fungi</taxon>
        <taxon>Dikarya</taxon>
        <taxon>Basidiomycota</taxon>
        <taxon>Pucciniomycotina</taxon>
        <taxon>Pucciniomycetes</taxon>
        <taxon>Pucciniales</taxon>
        <taxon>Pucciniaceae</taxon>
        <taxon>Puccinia</taxon>
    </lineage>
</organism>
<protein>
    <submittedName>
        <fullName evidence="1">Uncharacterized protein</fullName>
    </submittedName>
</protein>
<reference evidence="1 2" key="1">
    <citation type="submission" date="2015-08" db="EMBL/GenBank/DDBJ databases">
        <title>Next Generation Sequencing and Analysis of the Genome of Puccinia sorghi L Schw, the Causal Agent of Maize Common Rust.</title>
        <authorList>
            <person name="Rochi L."/>
            <person name="Burguener G."/>
            <person name="Darino M."/>
            <person name="Turjanski A."/>
            <person name="Kreff E."/>
            <person name="Dieguez M.J."/>
            <person name="Sacco F."/>
        </authorList>
    </citation>
    <scope>NUCLEOTIDE SEQUENCE [LARGE SCALE GENOMIC DNA]</scope>
    <source>
        <strain evidence="1 2">RO10H11247</strain>
    </source>
</reference>
<dbReference type="EMBL" id="LAVV01007290">
    <property type="protein sequence ID" value="KNZ56415.1"/>
    <property type="molecule type" value="Genomic_DNA"/>
</dbReference>